<evidence type="ECO:0000313" key="5">
    <source>
        <dbReference type="Proteomes" id="UP000051576"/>
    </source>
</evidence>
<dbReference type="PROSITE" id="PS50263">
    <property type="entry name" value="CN_HYDROLASE"/>
    <property type="match status" value="1"/>
</dbReference>
<dbReference type="CDD" id="cd07573">
    <property type="entry name" value="CPA"/>
    <property type="match status" value="1"/>
</dbReference>
<keyword evidence="1" id="KW-0378">Hydrolase</keyword>
<reference evidence="4 5" key="1">
    <citation type="journal article" date="2015" name="Genome Announc.">
        <title>Expanding the biotechnology potential of lactobacilli through comparative genomics of 213 strains and associated genera.</title>
        <authorList>
            <person name="Sun Z."/>
            <person name="Harris H.M."/>
            <person name="McCann A."/>
            <person name="Guo C."/>
            <person name="Argimon S."/>
            <person name="Zhang W."/>
            <person name="Yang X."/>
            <person name="Jeffery I.B."/>
            <person name="Cooney J.C."/>
            <person name="Kagawa T.F."/>
            <person name="Liu W."/>
            <person name="Song Y."/>
            <person name="Salvetti E."/>
            <person name="Wrobel A."/>
            <person name="Rasinkangas P."/>
            <person name="Parkhill J."/>
            <person name="Rea M.C."/>
            <person name="O'Sullivan O."/>
            <person name="Ritari J."/>
            <person name="Douillard F.P."/>
            <person name="Paul Ross R."/>
            <person name="Yang R."/>
            <person name="Briner A.E."/>
            <person name="Felis G.E."/>
            <person name="de Vos W.M."/>
            <person name="Barrangou R."/>
            <person name="Klaenhammer T.R."/>
            <person name="Caufield P.W."/>
            <person name="Cui Y."/>
            <person name="Zhang H."/>
            <person name="O'Toole P.W."/>
        </authorList>
    </citation>
    <scope>NUCLEOTIDE SEQUENCE [LARGE SCALE GENOMIC DNA]</scope>
    <source>
        <strain evidence="4 5">DSM 20605</strain>
    </source>
</reference>
<dbReference type="InterPro" id="IPR036526">
    <property type="entry name" value="C-N_Hydrolase_sf"/>
</dbReference>
<dbReference type="AlphaFoldDB" id="A0A0R2C5K6"/>
<gene>
    <name evidence="4" type="ORF">FD21_GL001423</name>
</gene>
<evidence type="ECO:0000256" key="1">
    <source>
        <dbReference type="ARBA" id="ARBA00022801"/>
    </source>
</evidence>
<keyword evidence="5" id="KW-1185">Reference proteome</keyword>
<evidence type="ECO:0000313" key="4">
    <source>
        <dbReference type="EMBL" id="KRM87041.1"/>
    </source>
</evidence>
<dbReference type="NCBIfam" id="TIGR03381">
    <property type="entry name" value="agmatine_aguB"/>
    <property type="match status" value="1"/>
</dbReference>
<dbReference type="InterPro" id="IPR017755">
    <property type="entry name" value="N-carbamoylputrescine_amidase"/>
</dbReference>
<dbReference type="Gene3D" id="3.60.110.10">
    <property type="entry name" value="Carbon-nitrogen hydrolase"/>
    <property type="match status" value="1"/>
</dbReference>
<dbReference type="PANTHER" id="PTHR43674">
    <property type="entry name" value="NITRILASE C965.09-RELATED"/>
    <property type="match status" value="1"/>
</dbReference>
<proteinExistence type="inferred from homology"/>
<accession>A0A0R2C5K6</accession>
<dbReference type="EMBL" id="AYYX01000040">
    <property type="protein sequence ID" value="KRM87041.1"/>
    <property type="molecule type" value="Genomic_DNA"/>
</dbReference>
<dbReference type="Pfam" id="PF00795">
    <property type="entry name" value="CN_hydrolase"/>
    <property type="match status" value="1"/>
</dbReference>
<dbReference type="Proteomes" id="UP000051576">
    <property type="component" value="Unassembled WGS sequence"/>
</dbReference>
<organism evidence="4 5">
    <name type="scientific">Liquorilactobacillus vini DSM 20605</name>
    <dbReference type="NCBI Taxonomy" id="1133569"/>
    <lineage>
        <taxon>Bacteria</taxon>
        <taxon>Bacillati</taxon>
        <taxon>Bacillota</taxon>
        <taxon>Bacilli</taxon>
        <taxon>Lactobacillales</taxon>
        <taxon>Lactobacillaceae</taxon>
        <taxon>Liquorilactobacillus</taxon>
    </lineage>
</organism>
<dbReference type="InterPro" id="IPR050345">
    <property type="entry name" value="Aliph_Amidase/BUP"/>
</dbReference>
<name>A0A0R2C5K6_9LACO</name>
<evidence type="ECO:0000256" key="2">
    <source>
        <dbReference type="ARBA" id="ARBA00034122"/>
    </source>
</evidence>
<dbReference type="GO" id="GO:0033388">
    <property type="term" value="P:putrescine biosynthetic process from arginine"/>
    <property type="evidence" value="ECO:0007669"/>
    <property type="project" value="TreeGrafter"/>
</dbReference>
<comment type="similarity">
    <text evidence="2">Belongs to the carbon-nitrogen hydrolase superfamily.</text>
</comment>
<feature type="domain" description="CN hydrolase" evidence="3">
    <location>
        <begin position="6"/>
        <end position="260"/>
    </location>
</feature>
<dbReference type="SUPFAM" id="SSF56317">
    <property type="entry name" value="Carbon-nitrogen hydrolase"/>
    <property type="match status" value="1"/>
</dbReference>
<dbReference type="InterPro" id="IPR003010">
    <property type="entry name" value="C-N_Hydrolase"/>
</dbReference>
<dbReference type="PANTHER" id="PTHR43674:SF2">
    <property type="entry name" value="BETA-UREIDOPROPIONASE"/>
    <property type="match status" value="1"/>
</dbReference>
<protein>
    <submittedName>
        <fullName evidence="4">N-carbamoylputrescine amidase</fullName>
    </submittedName>
</protein>
<dbReference type="PATRIC" id="fig|1133569.4.peg.1561"/>
<dbReference type="GO" id="GO:0050126">
    <property type="term" value="F:N-carbamoylputrescine amidase activity"/>
    <property type="evidence" value="ECO:0007669"/>
    <property type="project" value="InterPro"/>
</dbReference>
<evidence type="ECO:0000259" key="3">
    <source>
        <dbReference type="PROSITE" id="PS50263"/>
    </source>
</evidence>
<sequence>MELTKITVASTQMACSWDVQKNIDQAKNLITQAAKSGAKIILLQELFERKYFPQQQKPAYMDFACAMQDDLAVQQLQKLAKDLQVVLPISFFEKKNTTRFNSIAIIDADGEILGIYRKSHIPDDVGYEEKYYFTPGNTGFKVWQTKYGKIGVGICWDQWFPEAARCMALMGADFIFYPSAIGSVPKHPEINSRDHWQRTIQGHAAANLIPIVVSNRIGTETIDDSSIRFYGSAFITDQTGKIVEQADEETTTALIHTFDMEKIKETRNSWGLFRDRRPDLYQKILTLDGTEKNKQSLKG</sequence>
<dbReference type="STRING" id="1133569.FD21_GL001423"/>
<comment type="caution">
    <text evidence="4">The sequence shown here is derived from an EMBL/GenBank/DDBJ whole genome shotgun (WGS) entry which is preliminary data.</text>
</comment>